<dbReference type="PATRIC" id="fig|608538.5.peg.1001"/>
<dbReference type="Pfam" id="PF19289">
    <property type="entry name" value="PmbA_TldD_3rd"/>
    <property type="match status" value="1"/>
</dbReference>
<dbReference type="InterPro" id="IPR045570">
    <property type="entry name" value="Metalloprtase-TldD/E_cen_dom"/>
</dbReference>
<evidence type="ECO:0000259" key="5">
    <source>
        <dbReference type="Pfam" id="PF01523"/>
    </source>
</evidence>
<evidence type="ECO:0000313" key="9">
    <source>
        <dbReference type="Proteomes" id="UP000002574"/>
    </source>
</evidence>
<reference evidence="8 9" key="1">
    <citation type="journal article" date="2010" name="J. Bacteriol.">
        <title>Complete genome sequence of the thermophilic, obligately chemolithoautotrophic hydrogen-oxidizing bacterium Hydrogenobacter thermophilus TK-6.</title>
        <authorList>
            <person name="Arai H."/>
            <person name="Kanbe H."/>
            <person name="Ishii M."/>
            <person name="Igarashi Y."/>
        </authorList>
    </citation>
    <scope>NUCLEOTIDE SEQUENCE [LARGE SCALE GENOMIC DNA]</scope>
    <source>
        <strain evidence="9">DSM 6534 / IAM 12695 / TK-6 [Tokyo]</strain>
    </source>
</reference>
<dbReference type="RefSeq" id="WP_012963623.1">
    <property type="nucleotide sequence ID" value="NC_013799.1"/>
</dbReference>
<evidence type="ECO:0000256" key="4">
    <source>
        <dbReference type="ARBA" id="ARBA00023049"/>
    </source>
</evidence>
<dbReference type="InterPro" id="IPR045569">
    <property type="entry name" value="Metalloprtase-TldD/E_C"/>
</dbReference>
<dbReference type="KEGG" id="hth:HTH_0985"/>
<dbReference type="Pfam" id="PF01523">
    <property type="entry name" value="PmbA_TldD_1st"/>
    <property type="match status" value="1"/>
</dbReference>
<dbReference type="InterPro" id="IPR036059">
    <property type="entry name" value="TldD/PmbA_sf"/>
</dbReference>
<dbReference type="PIRSF" id="PIRSF004919">
    <property type="entry name" value="TldD"/>
    <property type="match status" value="1"/>
</dbReference>
<dbReference type="InterPro" id="IPR025502">
    <property type="entry name" value="TldD"/>
</dbReference>
<dbReference type="Pfam" id="PF19290">
    <property type="entry name" value="PmbA_TldD_2nd"/>
    <property type="match status" value="1"/>
</dbReference>
<evidence type="ECO:0000313" key="8">
    <source>
        <dbReference type="EMBL" id="BAI69443.1"/>
    </source>
</evidence>
<dbReference type="Gene3D" id="3.30.2290.10">
    <property type="entry name" value="PmbA/TldD superfamily"/>
    <property type="match status" value="1"/>
</dbReference>
<evidence type="ECO:0000256" key="2">
    <source>
        <dbReference type="ARBA" id="ARBA00022670"/>
    </source>
</evidence>
<evidence type="ECO:0000259" key="6">
    <source>
        <dbReference type="Pfam" id="PF19289"/>
    </source>
</evidence>
<comment type="similarity">
    <text evidence="1">Belongs to the peptidase U62 family.</text>
</comment>
<dbReference type="PANTHER" id="PTHR30624">
    <property type="entry name" value="UNCHARACTERIZED PROTEIN TLDD AND PMBA"/>
    <property type="match status" value="1"/>
</dbReference>
<feature type="domain" description="Metalloprotease TldD/E central" evidence="7">
    <location>
        <begin position="118"/>
        <end position="225"/>
    </location>
</feature>
<dbReference type="GO" id="GO:0005829">
    <property type="term" value="C:cytosol"/>
    <property type="evidence" value="ECO:0007669"/>
    <property type="project" value="TreeGrafter"/>
</dbReference>
<sequence length="468" mass="50749">MSETHSQVKELLKEKAGYILSYLMSSGGEYGEVFYERSRMCRVHLESNKVEKVQWGVDEGVGIRLIKDGKTYYGYTTEINLENLIEIAKALSKSLSGCGSVAIGKRYIKGATDVQIDIDAKDVAYRTEFLKRANDRARSYGDKIKQVLAVISDKTRGILVINNLGEISEDEQKRVVFFVDVVASDGQTLQRGYESVGGMRGFELLEEKPPELIADIAARRALLMLSAKPAPAGSFTVVMSSQAGGTMIHEAVGHGLEADLVQKGLSIYRGKIGQKVASELITVIDDASLEGYNGSFTVDDEGVPAQKKVLIDRGYLAGYMYDRLTAMKDGVSSTGNGRRQSYAHVPMVRMTNTFIAPGKDSTEDIIRDTKKGILVVKMGGGEVNTVTGDFVFEIMEGYLIENGEMTYPIRSAVLIGNGPKALQDVDAVGSDLGWSIGTCGKDGQGVPVTDAQPTIRIKSLILGGCETC</sequence>
<dbReference type="eggNOG" id="COG0312">
    <property type="taxonomic scope" value="Bacteria"/>
</dbReference>
<feature type="domain" description="Metalloprotease TldD/E N-terminal" evidence="5">
    <location>
        <begin position="32"/>
        <end position="91"/>
    </location>
</feature>
<dbReference type="EMBL" id="AP011112">
    <property type="protein sequence ID" value="BAI69443.1"/>
    <property type="molecule type" value="Genomic_DNA"/>
</dbReference>
<dbReference type="STRING" id="608538.HTH_0985"/>
<organism evidence="8 9">
    <name type="scientific">Hydrogenobacter thermophilus (strain DSM 6534 / IAM 12695 / TK-6)</name>
    <dbReference type="NCBI Taxonomy" id="608538"/>
    <lineage>
        <taxon>Bacteria</taxon>
        <taxon>Pseudomonadati</taxon>
        <taxon>Aquificota</taxon>
        <taxon>Aquificia</taxon>
        <taxon>Aquificales</taxon>
        <taxon>Aquificaceae</taxon>
        <taxon>Hydrogenobacter</taxon>
    </lineage>
</organism>
<dbReference type="PANTHER" id="PTHR30624:SF4">
    <property type="entry name" value="METALLOPROTEASE TLDD"/>
    <property type="match status" value="1"/>
</dbReference>
<proteinExistence type="inferred from homology"/>
<name>D3DHZ1_HYDTT</name>
<feature type="domain" description="Metalloprotease TldD/E C-terminal" evidence="6">
    <location>
        <begin position="233"/>
        <end position="462"/>
    </location>
</feature>
<keyword evidence="3" id="KW-0378">Hydrolase</keyword>
<gene>
    <name evidence="8" type="primary">tldD</name>
    <name evidence="8" type="ordered locus">HTH_0985</name>
</gene>
<dbReference type="InterPro" id="IPR051463">
    <property type="entry name" value="Peptidase_U62_metallo"/>
</dbReference>
<dbReference type="InterPro" id="IPR002510">
    <property type="entry name" value="Metalloprtase-TldD/E_N"/>
</dbReference>
<dbReference type="InterPro" id="IPR035068">
    <property type="entry name" value="TldD/PmbA_N"/>
</dbReference>
<dbReference type="GO" id="GO:0008237">
    <property type="term" value="F:metallopeptidase activity"/>
    <property type="evidence" value="ECO:0007669"/>
    <property type="project" value="UniProtKB-KW"/>
</dbReference>
<evidence type="ECO:0000256" key="3">
    <source>
        <dbReference type="ARBA" id="ARBA00022801"/>
    </source>
</evidence>
<protein>
    <submittedName>
        <fullName evidence="8">Peptidase U62, modulator of DNA gyrase</fullName>
    </submittedName>
</protein>
<dbReference type="OrthoDB" id="9803213at2"/>
<dbReference type="SUPFAM" id="SSF111283">
    <property type="entry name" value="Putative modulator of DNA gyrase, PmbA/TldD"/>
    <property type="match status" value="1"/>
</dbReference>
<evidence type="ECO:0000259" key="7">
    <source>
        <dbReference type="Pfam" id="PF19290"/>
    </source>
</evidence>
<keyword evidence="9" id="KW-1185">Reference proteome</keyword>
<accession>D3DHZ1</accession>
<keyword evidence="2" id="KW-0645">Protease</keyword>
<dbReference type="AlphaFoldDB" id="D3DHZ1"/>
<dbReference type="KEGG" id="hte:Hydth_0981"/>
<keyword evidence="4" id="KW-0482">Metalloprotease</keyword>
<dbReference type="GO" id="GO:0006508">
    <property type="term" value="P:proteolysis"/>
    <property type="evidence" value="ECO:0007669"/>
    <property type="project" value="UniProtKB-KW"/>
</dbReference>
<evidence type="ECO:0000256" key="1">
    <source>
        <dbReference type="ARBA" id="ARBA00005836"/>
    </source>
</evidence>
<dbReference type="Proteomes" id="UP000002574">
    <property type="component" value="Chromosome"/>
</dbReference>